<name>A0A367W2J2_9PROT</name>
<accession>A0A367W2J2</accession>
<organism evidence="2 3">
    <name type="scientific">Thalassospira profundimaris</name>
    <dbReference type="NCBI Taxonomy" id="502049"/>
    <lineage>
        <taxon>Bacteria</taxon>
        <taxon>Pseudomonadati</taxon>
        <taxon>Pseudomonadota</taxon>
        <taxon>Alphaproteobacteria</taxon>
        <taxon>Rhodospirillales</taxon>
        <taxon>Thalassospiraceae</taxon>
        <taxon>Thalassospira</taxon>
    </lineage>
</organism>
<protein>
    <submittedName>
        <fullName evidence="2">Uncharacterized protein</fullName>
    </submittedName>
</protein>
<dbReference type="OrthoDB" id="7354241at2"/>
<keyword evidence="1" id="KW-0812">Transmembrane</keyword>
<evidence type="ECO:0000256" key="1">
    <source>
        <dbReference type="SAM" id="Phobius"/>
    </source>
</evidence>
<evidence type="ECO:0000313" key="2">
    <source>
        <dbReference type="EMBL" id="RCK34636.1"/>
    </source>
</evidence>
<dbReference type="RefSeq" id="WP_114103174.1">
    <property type="nucleotide sequence ID" value="NZ_JPWF01000010.1"/>
</dbReference>
<proteinExistence type="predicted"/>
<keyword evidence="1" id="KW-1133">Transmembrane helix</keyword>
<sequence length="197" mass="22270">MRRILVVLCLMIAGSMFVVWPSMALDQNSTDIRETARDIRLRVSELDRQLKEHLRKALLEYGDRQVECSEDKPRTTLAECVEADAGDLTKTVITIARAGDKENDPSGDLADTEERYALFTQQMNKTNDLLARAGAKLYLNSLDVTPEMDQLRRNVIAFIELKQANDMRVEQAILIATIAAILIGIFGVIFVVLQRFR</sequence>
<feature type="transmembrane region" description="Helical" evidence="1">
    <location>
        <begin position="172"/>
        <end position="193"/>
    </location>
</feature>
<reference evidence="2 3" key="1">
    <citation type="submission" date="2014-07" db="EMBL/GenBank/DDBJ databases">
        <title>Draft genome sequence of Thalassospira profundimaris 35.</title>
        <authorList>
            <person name="Lai Q."/>
            <person name="Shao Z."/>
        </authorList>
    </citation>
    <scope>NUCLEOTIDE SEQUENCE [LARGE SCALE GENOMIC DNA]</scope>
    <source>
        <strain evidence="2 3">35</strain>
    </source>
</reference>
<dbReference type="AlphaFoldDB" id="A0A367W2J2"/>
<dbReference type="EMBL" id="JPWF01000010">
    <property type="protein sequence ID" value="RCK34636.1"/>
    <property type="molecule type" value="Genomic_DNA"/>
</dbReference>
<keyword evidence="1" id="KW-0472">Membrane</keyword>
<dbReference type="Proteomes" id="UP000253226">
    <property type="component" value="Unassembled WGS sequence"/>
</dbReference>
<comment type="caution">
    <text evidence="2">The sequence shown here is derived from an EMBL/GenBank/DDBJ whole genome shotgun (WGS) entry which is preliminary data.</text>
</comment>
<gene>
    <name evidence="2" type="ORF">TH19_15470</name>
</gene>
<evidence type="ECO:0000313" key="3">
    <source>
        <dbReference type="Proteomes" id="UP000253226"/>
    </source>
</evidence>